<evidence type="ECO:0000313" key="5">
    <source>
        <dbReference type="Proteomes" id="UP001597557"/>
    </source>
</evidence>
<dbReference type="EMBL" id="JBHUPD010000001">
    <property type="protein sequence ID" value="MFD2871320.1"/>
    <property type="molecule type" value="Genomic_DNA"/>
</dbReference>
<dbReference type="RefSeq" id="WP_377181891.1">
    <property type="nucleotide sequence ID" value="NZ_JBHUPD010000001.1"/>
</dbReference>
<feature type="chain" id="PRO_5045969561" evidence="3">
    <location>
        <begin position="20"/>
        <end position="1159"/>
    </location>
</feature>
<dbReference type="NCBIfam" id="NF045579">
    <property type="entry name" value="rhamnoside_JR"/>
    <property type="match status" value="1"/>
</dbReference>
<dbReference type="Pfam" id="PF17132">
    <property type="entry name" value="Glyco_hydro_106"/>
    <property type="match status" value="2"/>
</dbReference>
<keyword evidence="2 4" id="KW-0378">Hydrolase</keyword>
<evidence type="ECO:0000256" key="3">
    <source>
        <dbReference type="SAM" id="SignalP"/>
    </source>
</evidence>
<evidence type="ECO:0000256" key="2">
    <source>
        <dbReference type="ARBA" id="ARBA00022801"/>
    </source>
</evidence>
<feature type="signal peptide" evidence="3">
    <location>
        <begin position="1"/>
        <end position="19"/>
    </location>
</feature>
<dbReference type="Gene3D" id="2.60.120.260">
    <property type="entry name" value="Galactose-binding domain-like"/>
    <property type="match status" value="1"/>
</dbReference>
<dbReference type="GO" id="GO:0016787">
    <property type="term" value="F:hydrolase activity"/>
    <property type="evidence" value="ECO:0007669"/>
    <property type="project" value="UniProtKB-KW"/>
</dbReference>
<dbReference type="PANTHER" id="PTHR43817:SF1">
    <property type="entry name" value="HYDROLASE, FAMILY 43, PUTATIVE (AFU_ORTHOLOGUE AFUA_3G01660)-RELATED"/>
    <property type="match status" value="1"/>
</dbReference>
<sequence length="1159" mass="128434">MKQLLFVTAFLFSCIIAQAQDALLSGFKNPPSSSRARTWWHWIDGNITKAGITADLEAMHRVGIQEAQIFNVGQGYPQGAVTYLSPEWLDLFKFAVTEAKRLNMELAFHNGPGWSSSGGPWVKPGNAMQTVVYSQTQVQGGKVINQVLPQPATKFDYYKDIVVLAFPTPKGNKKIDLLGIKSLSGGDFKTHLEPNDKVIDPASIIVKNSIIDLSSKMSVNGNLNWAAPAGDWTIIRFGHTPNGTENHPSEKGGAGLEIDKMSRAAVDTYWADGIKPILDKVGPLVGNTLNNCLVDSYEVGCDNWTEGFNKEFKKRRQYDCLTYLPTLAGYYVESGEVSERFLWDFRRTIGDLMADNYYAYFAELCHKNKMKFSTEPYGGPFESMQTGAPADVVMGEFWLTGNDYSESARMAASVAHIKGNSIVGAESFTSIGGWANYPATMKPLGDRMWTEGINRFIFHSYPLQPWNVAPGVTFHQWGVEMSRLNTWWEQSRAYMSYLAHSQFLLQQGHSTADILIFNGEDSPNDAILRNDVKRLGVDYDQIGPDELQRLMVKNGRIYTHAGLPYRLLVLPNSTWATPQLLTKIKELVAGGATIIGPKPTRSPSLQGYPACDEQVTRLSNELWNGKISPNLSVYAALKRLNITPDFSDGATGSDLNFIHRAAGNDDIYFISNPQTNARQEVCRFRVAGKKPQLWNPETGKAKDILVWQKGPGNTTDIPLSFNTNGATFVVFRGANTSPAYHIADAKVNLDHSPLQPLPSLKIIKAEYGVFLPDGLIEVTDALAKNIKSDGLLLAANNGLAGDPAAGSVKEMRVEYELDDKRHQVTLLENEKTDLQFNGQQFKLIRALYGKFPADITGIPPKYPITDVTAKLNDLVNSNNLMFSISDKLFDVAPAENDNKRELHLTYSTNGEIKTSNIHKGNIAHLERDMPQPELVYQNGAPEWVTPYAGKVTYKTIAGATKTAVANKVMKPIELTGAWDISFPKNTRAPAKATFEKLISWPTSDDEGIKYFSGTATYKKQFILTRDVLKEGNSLELDLGSVGVIAEVIVNGKNLGVLWKIPFRVDLTSAVHAGKNDIEINVTNLWRNRLVGDAHIPSDVKYNGSIIGEWPTWINDVSKRDSKRTTFVTFNHWDANSPLQASGLMGPVIIRSYQHIKLAE</sequence>
<keyword evidence="5" id="KW-1185">Reference proteome</keyword>
<protein>
    <submittedName>
        <fullName evidence="4">Glycosyl hydrolase</fullName>
    </submittedName>
</protein>
<dbReference type="Proteomes" id="UP001597557">
    <property type="component" value="Unassembled WGS sequence"/>
</dbReference>
<gene>
    <name evidence="4" type="ORF">ACFS5N_02495</name>
</gene>
<evidence type="ECO:0000256" key="1">
    <source>
        <dbReference type="ARBA" id="ARBA00022729"/>
    </source>
</evidence>
<keyword evidence="1 3" id="KW-0732">Signal</keyword>
<reference evidence="5" key="1">
    <citation type="journal article" date="2019" name="Int. J. Syst. Evol. Microbiol.">
        <title>The Global Catalogue of Microorganisms (GCM) 10K type strain sequencing project: providing services to taxonomists for standard genome sequencing and annotation.</title>
        <authorList>
            <consortium name="The Broad Institute Genomics Platform"/>
            <consortium name="The Broad Institute Genome Sequencing Center for Infectious Disease"/>
            <person name="Wu L."/>
            <person name="Ma J."/>
        </authorList>
    </citation>
    <scope>NUCLEOTIDE SEQUENCE [LARGE SCALE GENOMIC DNA]</scope>
    <source>
        <strain evidence="5">KCTC 22437</strain>
    </source>
</reference>
<organism evidence="4 5">
    <name type="scientific">Mucilaginibacter ximonensis</name>
    <dbReference type="NCBI Taxonomy" id="538021"/>
    <lineage>
        <taxon>Bacteria</taxon>
        <taxon>Pseudomonadati</taxon>
        <taxon>Bacteroidota</taxon>
        <taxon>Sphingobacteriia</taxon>
        <taxon>Sphingobacteriales</taxon>
        <taxon>Sphingobacteriaceae</taxon>
        <taxon>Mucilaginibacter</taxon>
    </lineage>
</organism>
<dbReference type="InterPro" id="IPR008979">
    <property type="entry name" value="Galactose-bd-like_sf"/>
</dbReference>
<evidence type="ECO:0000313" key="4">
    <source>
        <dbReference type="EMBL" id="MFD2871320.1"/>
    </source>
</evidence>
<proteinExistence type="predicted"/>
<name>A0ABW5Y7T0_9SPHI</name>
<dbReference type="SUPFAM" id="SSF49785">
    <property type="entry name" value="Galactose-binding domain-like"/>
    <property type="match status" value="1"/>
</dbReference>
<dbReference type="PANTHER" id="PTHR43817">
    <property type="entry name" value="GLYCOSYL HYDROLASE"/>
    <property type="match status" value="1"/>
</dbReference>
<comment type="caution">
    <text evidence="4">The sequence shown here is derived from an EMBL/GenBank/DDBJ whole genome shotgun (WGS) entry which is preliminary data.</text>
</comment>
<accession>A0ABW5Y7T0</accession>